<dbReference type="PROSITE" id="PS50275">
    <property type="entry name" value="SAC"/>
    <property type="match status" value="1"/>
</dbReference>
<dbReference type="PANTHER" id="PTHR45662:SF8">
    <property type="entry name" value="PHOSPHATIDYLINOSITIDE PHOSPHATASE SAC2"/>
    <property type="match status" value="1"/>
</dbReference>
<reference evidence="2 3" key="1">
    <citation type="submission" date="2018-11" db="EMBL/GenBank/DDBJ databases">
        <authorList>
            <consortium name="Pathogen Informatics"/>
        </authorList>
    </citation>
    <scope>NUCLEOTIDE SEQUENCE [LARGE SCALE GENOMIC DNA]</scope>
</reference>
<dbReference type="InterPro" id="IPR022158">
    <property type="entry name" value="Inositol_phosphatase"/>
</dbReference>
<evidence type="ECO:0000313" key="2">
    <source>
        <dbReference type="EMBL" id="VDP02443.1"/>
    </source>
</evidence>
<keyword evidence="3" id="KW-1185">Reference proteome</keyword>
<gene>
    <name evidence="2" type="ORF">SBAD_LOCUS3812</name>
</gene>
<sequence>MPIVHTCQIDHSQFDTCPEHATKVFKFCSESFNKAAFIKKVADKTGNFQFGASKGIRDRLLDEILQLFNEYGSDNGYRFFWNRHLIDGLLALSQWVTPIIHGYVFFRHCKSPDIQLLLISRRSVHRAGTRYIKRGIDNQGHCANYVESEQIVVAFKHFSSFVLVRASVPAFWSQPGYKYRPPPVITMPRPDNVSAFKKHLEHELNVYRHLVIVDLVEQSGKEKVLSDIYLDLVLEADRPDVTYVAFDFNAYCRGLRFDNVRILTSFLRDVLDNMKFCWVDKNHEVVCQQNSVARVNCVDCLDRTNLVQSAIARYVFEITLRKFGLIAPEEGLSSEVENVFRVMWANNGDYISRQYTGTVALKGDFTRTGERRIVGLMKDGYHSANRYYMCHMKDAKRQLAIDCLLAKEQIRLLVQDCEKLLVTDDEVIVGSWALIDVSNADQDLESEMDTVVVLTRSSYYICEYDEDADKFINFQPVCIRITYRSESNRVLHHTWKAASTRLFNNIAIQIKNVDEAEEYICAIGEQFIVALSLAGNDVQLEYCAKLPSRSAFTQYFYRLLSSISKRLNSVLTIENRNIS</sequence>
<protein>
    <recommendedName>
        <fullName evidence="1">SAC domain-containing protein</fullName>
    </recommendedName>
</protein>
<evidence type="ECO:0000313" key="3">
    <source>
        <dbReference type="Proteomes" id="UP000270296"/>
    </source>
</evidence>
<name>A0A3P8E1Z1_9BILA</name>
<proteinExistence type="predicted"/>
<dbReference type="GO" id="GO:2001135">
    <property type="term" value="P:regulation of endocytic recycling"/>
    <property type="evidence" value="ECO:0007669"/>
    <property type="project" value="TreeGrafter"/>
</dbReference>
<feature type="domain" description="SAC" evidence="1">
    <location>
        <begin position="39"/>
        <end position="357"/>
    </location>
</feature>
<accession>A0A3P8E1Z1</accession>
<dbReference type="GO" id="GO:0046856">
    <property type="term" value="P:phosphatidylinositol dephosphorylation"/>
    <property type="evidence" value="ECO:0007669"/>
    <property type="project" value="TreeGrafter"/>
</dbReference>
<dbReference type="GO" id="GO:0043812">
    <property type="term" value="F:phosphatidylinositol-4-phosphate phosphatase activity"/>
    <property type="evidence" value="ECO:0007669"/>
    <property type="project" value="TreeGrafter"/>
</dbReference>
<evidence type="ECO:0000259" key="1">
    <source>
        <dbReference type="PROSITE" id="PS50275"/>
    </source>
</evidence>
<dbReference type="Pfam" id="PF02383">
    <property type="entry name" value="Syja_N"/>
    <property type="match status" value="1"/>
</dbReference>
<dbReference type="PANTHER" id="PTHR45662">
    <property type="entry name" value="PHOSPHATIDYLINOSITIDE PHOSPHATASE SAC1"/>
    <property type="match status" value="1"/>
</dbReference>
<dbReference type="InterPro" id="IPR002013">
    <property type="entry name" value="SAC_dom"/>
</dbReference>
<dbReference type="Pfam" id="PF12456">
    <property type="entry name" value="hSac2"/>
    <property type="match status" value="1"/>
</dbReference>
<dbReference type="GO" id="GO:0045334">
    <property type="term" value="C:clathrin-coated endocytic vesicle"/>
    <property type="evidence" value="ECO:0007669"/>
    <property type="project" value="TreeGrafter"/>
</dbReference>
<organism evidence="2 3">
    <name type="scientific">Soboliphyme baturini</name>
    <dbReference type="NCBI Taxonomy" id="241478"/>
    <lineage>
        <taxon>Eukaryota</taxon>
        <taxon>Metazoa</taxon>
        <taxon>Ecdysozoa</taxon>
        <taxon>Nematoda</taxon>
        <taxon>Enoplea</taxon>
        <taxon>Dorylaimia</taxon>
        <taxon>Dioctophymatida</taxon>
        <taxon>Dioctophymatoidea</taxon>
        <taxon>Soboliphymatidae</taxon>
        <taxon>Soboliphyme</taxon>
    </lineage>
</organism>
<dbReference type="OrthoDB" id="405996at2759"/>
<dbReference type="AlphaFoldDB" id="A0A3P8E1Z1"/>
<dbReference type="Proteomes" id="UP000270296">
    <property type="component" value="Unassembled WGS sequence"/>
</dbReference>
<dbReference type="GO" id="GO:0005769">
    <property type="term" value="C:early endosome"/>
    <property type="evidence" value="ECO:0007669"/>
    <property type="project" value="TreeGrafter"/>
</dbReference>
<dbReference type="EMBL" id="UZAM01007965">
    <property type="protein sequence ID" value="VDP02443.1"/>
    <property type="molecule type" value="Genomic_DNA"/>
</dbReference>